<dbReference type="Proteomes" id="UP001454036">
    <property type="component" value="Unassembled WGS sequence"/>
</dbReference>
<dbReference type="PANTHER" id="PTHR33116">
    <property type="entry name" value="REVERSE TRANSCRIPTASE ZINC-BINDING DOMAIN-CONTAINING PROTEIN-RELATED-RELATED"/>
    <property type="match status" value="1"/>
</dbReference>
<comment type="caution">
    <text evidence="1">The sequence shown here is derived from an EMBL/GenBank/DDBJ whole genome shotgun (WGS) entry which is preliminary data.</text>
</comment>
<gene>
    <name evidence="1" type="ORF">LIER_24952</name>
</gene>
<dbReference type="PANTHER" id="PTHR33116:SF76">
    <property type="entry name" value="DUF4283 DOMAIN-CONTAINING PROTEIN"/>
    <property type="match status" value="1"/>
</dbReference>
<evidence type="ECO:0000313" key="2">
    <source>
        <dbReference type="Proteomes" id="UP001454036"/>
    </source>
</evidence>
<keyword evidence="2" id="KW-1185">Reference proteome</keyword>
<dbReference type="EMBL" id="BAABME010007382">
    <property type="protein sequence ID" value="GAA0170760.1"/>
    <property type="molecule type" value="Genomic_DNA"/>
</dbReference>
<dbReference type="AlphaFoldDB" id="A0AAV3R4F2"/>
<proteinExistence type="predicted"/>
<reference evidence="1 2" key="1">
    <citation type="submission" date="2024-01" db="EMBL/GenBank/DDBJ databases">
        <title>The complete chloroplast genome sequence of Lithospermum erythrorhizon: insights into the phylogenetic relationship among Boraginaceae species and the maternal lineages of purple gromwells.</title>
        <authorList>
            <person name="Okada T."/>
            <person name="Watanabe K."/>
        </authorList>
    </citation>
    <scope>NUCLEOTIDE SEQUENCE [LARGE SCALE GENOMIC DNA]</scope>
</reference>
<accession>A0AAV3R4F2</accession>
<sequence length="271" mass="30891">MEYFSTLLKSYVKDNRFTYPPGCKDINMVNLSFTDDLFILCGASVNSMNIIPEVLNFFGAQSTLKPNLSKSTCYFAGISDGEGQLSAHDYRVLVDKDKKKIDEWGNQQLSFTGRLVMLNSELFGVCNYWCQTIFISKGTIMETERLMKKFLWKGVSAGKFLPKVSWKKATLRQEEGGLGIKSLHLWNSCIGKEALWIWKGLLHLTELLKPHVKYHNGNGRSVSRLYNNWSENGVMVEMLSARTISALQLLNTDSVVGFMDRVKWPRGRKFT</sequence>
<organism evidence="1 2">
    <name type="scientific">Lithospermum erythrorhizon</name>
    <name type="common">Purple gromwell</name>
    <name type="synonym">Lithospermum officinale var. erythrorhizon</name>
    <dbReference type="NCBI Taxonomy" id="34254"/>
    <lineage>
        <taxon>Eukaryota</taxon>
        <taxon>Viridiplantae</taxon>
        <taxon>Streptophyta</taxon>
        <taxon>Embryophyta</taxon>
        <taxon>Tracheophyta</taxon>
        <taxon>Spermatophyta</taxon>
        <taxon>Magnoliopsida</taxon>
        <taxon>eudicotyledons</taxon>
        <taxon>Gunneridae</taxon>
        <taxon>Pentapetalae</taxon>
        <taxon>asterids</taxon>
        <taxon>lamiids</taxon>
        <taxon>Boraginales</taxon>
        <taxon>Boraginaceae</taxon>
        <taxon>Boraginoideae</taxon>
        <taxon>Lithospermeae</taxon>
        <taxon>Lithospermum</taxon>
    </lineage>
</organism>
<name>A0AAV3R4F2_LITER</name>
<protein>
    <submittedName>
        <fullName evidence="1">Uncharacterized protein</fullName>
    </submittedName>
</protein>
<evidence type="ECO:0000313" key="1">
    <source>
        <dbReference type="EMBL" id="GAA0170760.1"/>
    </source>
</evidence>